<evidence type="ECO:0000256" key="1">
    <source>
        <dbReference type="SAM" id="Phobius"/>
    </source>
</evidence>
<comment type="caution">
    <text evidence="2">The sequence shown here is derived from an EMBL/GenBank/DDBJ whole genome shotgun (WGS) entry which is preliminary data.</text>
</comment>
<gene>
    <name evidence="2" type="ORF">AGLY_012384</name>
</gene>
<keyword evidence="1" id="KW-0812">Transmembrane</keyword>
<dbReference type="OrthoDB" id="7739108at2759"/>
<dbReference type="EMBL" id="VYZN01000048">
    <property type="protein sequence ID" value="KAE9528809.1"/>
    <property type="molecule type" value="Genomic_DNA"/>
</dbReference>
<proteinExistence type="predicted"/>
<evidence type="ECO:0000313" key="3">
    <source>
        <dbReference type="Proteomes" id="UP000475862"/>
    </source>
</evidence>
<dbReference type="AlphaFoldDB" id="A0A6G0TAA4"/>
<protein>
    <recommendedName>
        <fullName evidence="4">FLYWCH-type domain-containing protein</fullName>
    </recommendedName>
</protein>
<feature type="transmembrane region" description="Helical" evidence="1">
    <location>
        <begin position="147"/>
        <end position="171"/>
    </location>
</feature>
<keyword evidence="1" id="KW-0472">Membrane</keyword>
<evidence type="ECO:0000313" key="2">
    <source>
        <dbReference type="EMBL" id="KAE9528809.1"/>
    </source>
</evidence>
<evidence type="ECO:0008006" key="4">
    <source>
        <dbReference type="Google" id="ProtNLM"/>
    </source>
</evidence>
<dbReference type="Proteomes" id="UP000475862">
    <property type="component" value="Unassembled WGS sequence"/>
</dbReference>
<reference evidence="2 3" key="1">
    <citation type="submission" date="2019-08" db="EMBL/GenBank/DDBJ databases">
        <title>The genome of the soybean aphid Biotype 1, its phylome, world population structure and adaptation to the North American continent.</title>
        <authorList>
            <person name="Giordano R."/>
            <person name="Donthu R.K."/>
            <person name="Hernandez A.G."/>
            <person name="Wright C.L."/>
            <person name="Zimin A.V."/>
        </authorList>
    </citation>
    <scope>NUCLEOTIDE SEQUENCE [LARGE SCALE GENOMIC DNA]</scope>
    <source>
        <tissue evidence="2">Whole aphids</tissue>
    </source>
</reference>
<name>A0A6G0TAA4_APHGL</name>
<accession>A0A6G0TAA4</accession>
<keyword evidence="1" id="KW-1133">Transmembrane helix</keyword>
<organism evidence="2 3">
    <name type="scientific">Aphis glycines</name>
    <name type="common">Soybean aphid</name>
    <dbReference type="NCBI Taxonomy" id="307491"/>
    <lineage>
        <taxon>Eukaryota</taxon>
        <taxon>Metazoa</taxon>
        <taxon>Ecdysozoa</taxon>
        <taxon>Arthropoda</taxon>
        <taxon>Hexapoda</taxon>
        <taxon>Insecta</taxon>
        <taxon>Pterygota</taxon>
        <taxon>Neoptera</taxon>
        <taxon>Paraneoptera</taxon>
        <taxon>Hemiptera</taxon>
        <taxon>Sternorrhyncha</taxon>
        <taxon>Aphidomorpha</taxon>
        <taxon>Aphidoidea</taxon>
        <taxon>Aphididae</taxon>
        <taxon>Aphidini</taxon>
        <taxon>Aphis</taxon>
        <taxon>Aphis</taxon>
    </lineage>
</organism>
<keyword evidence="3" id="KW-1185">Reference proteome</keyword>
<sequence length="239" mass="27389">MNKKDILDIFESQKSKEKLTFKNHKCSCILKTSVDKKCLIKIDHEHNHLSCQNEIDVAKIKIKIKTWAKITKSTPAQLFSEVMTSLLESILEELPKEKSIKKNNSKSKDSEFLPEGLTDLKIEENERVIILGSRSNLKLLASVSSNIWYADGNFGLTLIFFFFAIIHPLYLKVDFEKALINATKNILGKHLTINVCLYLLCQSTHRKLAKLVSKNRYQDDDNFNDFCGMLDGPQLILCH</sequence>